<dbReference type="Proteomes" id="UP000245657">
    <property type="component" value="Unassembled WGS sequence"/>
</dbReference>
<protein>
    <submittedName>
        <fullName evidence="2">Uncharacterized protein</fullName>
    </submittedName>
</protein>
<organism evidence="2 3">
    <name type="scientific">Methanospirillum lacunae</name>
    <dbReference type="NCBI Taxonomy" id="668570"/>
    <lineage>
        <taxon>Archaea</taxon>
        <taxon>Methanobacteriati</taxon>
        <taxon>Methanobacteriota</taxon>
        <taxon>Stenosarchaea group</taxon>
        <taxon>Methanomicrobia</taxon>
        <taxon>Methanomicrobiales</taxon>
        <taxon>Methanospirillaceae</taxon>
        <taxon>Methanospirillum</taxon>
    </lineage>
</organism>
<reference evidence="2 3" key="1">
    <citation type="submission" date="2018-05" db="EMBL/GenBank/DDBJ databases">
        <title>Draft genome of Methanospirillum lacunae Ki8-1.</title>
        <authorList>
            <person name="Dueholm M.S."/>
            <person name="Nielsen P.H."/>
            <person name="Bakmann L.F."/>
            <person name="Otzen D.E."/>
        </authorList>
    </citation>
    <scope>NUCLEOTIDE SEQUENCE [LARGE SCALE GENOMIC DNA]</scope>
    <source>
        <strain evidence="2 3">Ki8-1</strain>
    </source>
</reference>
<dbReference type="AlphaFoldDB" id="A0A2V2NBS8"/>
<dbReference type="EMBL" id="QGMY01000004">
    <property type="protein sequence ID" value="PWR73031.1"/>
    <property type="molecule type" value="Genomic_DNA"/>
</dbReference>
<sequence length="59" mass="7467">MSVLCDVIYFIQIIQAQISQYVIMFLYNFPIRWVEMRKMWNMRRYYTLIFSEYVLIKEQ</sequence>
<keyword evidence="1" id="KW-0812">Transmembrane</keyword>
<evidence type="ECO:0000256" key="1">
    <source>
        <dbReference type="SAM" id="Phobius"/>
    </source>
</evidence>
<gene>
    <name evidence="2" type="ORF">DK846_05460</name>
</gene>
<keyword evidence="1" id="KW-1133">Transmembrane helix</keyword>
<feature type="transmembrane region" description="Helical" evidence="1">
    <location>
        <begin position="6"/>
        <end position="29"/>
    </location>
</feature>
<accession>A0A2V2NBS8</accession>
<keyword evidence="3" id="KW-1185">Reference proteome</keyword>
<name>A0A2V2NBS8_9EURY</name>
<proteinExistence type="predicted"/>
<keyword evidence="1" id="KW-0472">Membrane</keyword>
<comment type="caution">
    <text evidence="2">The sequence shown here is derived from an EMBL/GenBank/DDBJ whole genome shotgun (WGS) entry which is preliminary data.</text>
</comment>
<evidence type="ECO:0000313" key="3">
    <source>
        <dbReference type="Proteomes" id="UP000245657"/>
    </source>
</evidence>
<evidence type="ECO:0000313" key="2">
    <source>
        <dbReference type="EMBL" id="PWR73031.1"/>
    </source>
</evidence>